<protein>
    <recommendedName>
        <fullName evidence="4">Methyltransferase</fullName>
        <ecNumber evidence="4">2.1.1.-</ecNumber>
    </recommendedName>
</protein>
<keyword evidence="2" id="KW-0489">Methyltransferase</keyword>
<dbReference type="GO" id="GO:0009007">
    <property type="term" value="F:site-specific DNA-methyltransferase (adenine-specific) activity"/>
    <property type="evidence" value="ECO:0007669"/>
    <property type="project" value="TreeGrafter"/>
</dbReference>
<reference evidence="6" key="1">
    <citation type="submission" date="2021-05" db="EMBL/GenBank/DDBJ databases">
        <authorList>
            <person name="Pietrasiak N."/>
            <person name="Ward R."/>
            <person name="Stajich J.E."/>
            <person name="Kurbessoian T."/>
        </authorList>
    </citation>
    <scope>NUCLEOTIDE SEQUENCE</scope>
    <source>
        <strain evidence="6">UHER 2000/2452</strain>
    </source>
</reference>
<dbReference type="GO" id="GO:0008170">
    <property type="term" value="F:N-methyltransferase activity"/>
    <property type="evidence" value="ECO:0007669"/>
    <property type="project" value="InterPro"/>
</dbReference>
<accession>A0A951UKM0</accession>
<dbReference type="EC" id="2.1.1.-" evidence="4"/>
<evidence type="ECO:0000313" key="7">
    <source>
        <dbReference type="Proteomes" id="UP000757435"/>
    </source>
</evidence>
<evidence type="ECO:0000256" key="1">
    <source>
        <dbReference type="ARBA" id="ARBA00006594"/>
    </source>
</evidence>
<comment type="similarity">
    <text evidence="1 4">Belongs to the N(4)/N(6)-methyltransferase family.</text>
</comment>
<dbReference type="PANTHER" id="PTHR13370">
    <property type="entry name" value="RNA METHYLASE-RELATED"/>
    <property type="match status" value="1"/>
</dbReference>
<sequence>MTFNAEGESKIYEDASHCIIQGDALENLKRLESESVNLIFADPPYNIGKNFDGLVEDWLEEEFLSWTYQWIDECHRVLKPNGTFYLMNSTENMPYLDIKCRKSFCVKSRIVWTYDSSGVQAKNHFGSLYEPILMLTKHEKNYTFNAVDIQVEAKTGAKRQLIDYRKEPPQPYNTHKVPGNVWDFSRVRFKMEEYENHPTQKPEALLERIILASSNVGDLVLDPFSGSFSTSAVAKRLGRRSIGIEINEDYIKIGIRRLNLPSTYTFEELEKQKKRKTKNLSKQSRTLLRDQPKHMFHYPDSVNVLTQ</sequence>
<reference evidence="6" key="2">
    <citation type="journal article" date="2022" name="Microbiol. Resour. Announc.">
        <title>Metagenome Sequencing to Explore Phylogenomics of Terrestrial Cyanobacteria.</title>
        <authorList>
            <person name="Ward R.D."/>
            <person name="Stajich J.E."/>
            <person name="Johansen J.R."/>
            <person name="Huntemann M."/>
            <person name="Clum A."/>
            <person name="Foster B."/>
            <person name="Foster B."/>
            <person name="Roux S."/>
            <person name="Palaniappan K."/>
            <person name="Varghese N."/>
            <person name="Mukherjee S."/>
            <person name="Reddy T.B.K."/>
            <person name="Daum C."/>
            <person name="Copeland A."/>
            <person name="Chen I.A."/>
            <person name="Ivanova N.N."/>
            <person name="Kyrpides N.C."/>
            <person name="Shapiro N."/>
            <person name="Eloe-Fadrosh E.A."/>
            <person name="Pietrasiak N."/>
        </authorList>
    </citation>
    <scope>NUCLEOTIDE SEQUENCE</scope>
    <source>
        <strain evidence="6">UHER 2000/2452</strain>
    </source>
</reference>
<dbReference type="Gene3D" id="3.40.50.150">
    <property type="entry name" value="Vaccinia Virus protein VP39"/>
    <property type="match status" value="1"/>
</dbReference>
<dbReference type="NCBIfam" id="NF008572">
    <property type="entry name" value="PRK11524.1"/>
    <property type="match status" value="1"/>
</dbReference>
<proteinExistence type="inferred from homology"/>
<dbReference type="InterPro" id="IPR002941">
    <property type="entry name" value="DNA_methylase_N4/N6"/>
</dbReference>
<dbReference type="PROSITE" id="PS00092">
    <property type="entry name" value="N6_MTASE"/>
    <property type="match status" value="1"/>
</dbReference>
<evidence type="ECO:0000256" key="3">
    <source>
        <dbReference type="ARBA" id="ARBA00022679"/>
    </source>
</evidence>
<dbReference type="Pfam" id="PF01555">
    <property type="entry name" value="N6_N4_Mtase"/>
    <property type="match status" value="1"/>
</dbReference>
<dbReference type="AlphaFoldDB" id="A0A951UKM0"/>
<dbReference type="PANTHER" id="PTHR13370:SF33">
    <property type="entry name" value="DNA ADENINE METHYLTRANSFERASE YHDJ"/>
    <property type="match status" value="1"/>
</dbReference>
<dbReference type="Proteomes" id="UP000757435">
    <property type="component" value="Unassembled WGS sequence"/>
</dbReference>
<dbReference type="GO" id="GO:0003677">
    <property type="term" value="F:DNA binding"/>
    <property type="evidence" value="ECO:0007669"/>
    <property type="project" value="InterPro"/>
</dbReference>
<feature type="domain" description="DNA methylase N-4/N-6" evidence="5">
    <location>
        <begin position="36"/>
        <end position="253"/>
    </location>
</feature>
<dbReference type="InterPro" id="IPR001091">
    <property type="entry name" value="RM_Methyltransferase"/>
</dbReference>
<dbReference type="EMBL" id="JAHHHD010000002">
    <property type="protein sequence ID" value="MBW4657726.1"/>
    <property type="molecule type" value="Genomic_DNA"/>
</dbReference>
<evidence type="ECO:0000256" key="2">
    <source>
        <dbReference type="ARBA" id="ARBA00022603"/>
    </source>
</evidence>
<keyword evidence="3" id="KW-0808">Transferase</keyword>
<organism evidence="6 7">
    <name type="scientific">Drouetiella hepatica Uher 2000/2452</name>
    <dbReference type="NCBI Taxonomy" id="904376"/>
    <lineage>
        <taxon>Bacteria</taxon>
        <taxon>Bacillati</taxon>
        <taxon>Cyanobacteriota</taxon>
        <taxon>Cyanophyceae</taxon>
        <taxon>Oculatellales</taxon>
        <taxon>Oculatellaceae</taxon>
        <taxon>Drouetiella</taxon>
    </lineage>
</organism>
<dbReference type="InterPro" id="IPR029063">
    <property type="entry name" value="SAM-dependent_MTases_sf"/>
</dbReference>
<dbReference type="PRINTS" id="PR00508">
    <property type="entry name" value="S21N4MTFRASE"/>
</dbReference>
<evidence type="ECO:0000259" key="5">
    <source>
        <dbReference type="Pfam" id="PF01555"/>
    </source>
</evidence>
<comment type="caution">
    <text evidence="6">The sequence shown here is derived from an EMBL/GenBank/DDBJ whole genome shotgun (WGS) entry which is preliminary data.</text>
</comment>
<evidence type="ECO:0000256" key="4">
    <source>
        <dbReference type="RuleBase" id="RU362026"/>
    </source>
</evidence>
<dbReference type="InterPro" id="IPR002052">
    <property type="entry name" value="DNA_methylase_N6_adenine_CS"/>
</dbReference>
<dbReference type="SUPFAM" id="SSF53335">
    <property type="entry name" value="S-adenosyl-L-methionine-dependent methyltransferases"/>
    <property type="match status" value="1"/>
</dbReference>
<dbReference type="CDD" id="cd02440">
    <property type="entry name" value="AdoMet_MTases"/>
    <property type="match status" value="1"/>
</dbReference>
<gene>
    <name evidence="6" type="primary">yhdJ</name>
    <name evidence="6" type="ORF">KME15_03565</name>
</gene>
<dbReference type="GO" id="GO:0005737">
    <property type="term" value="C:cytoplasm"/>
    <property type="evidence" value="ECO:0007669"/>
    <property type="project" value="TreeGrafter"/>
</dbReference>
<dbReference type="GO" id="GO:0032259">
    <property type="term" value="P:methylation"/>
    <property type="evidence" value="ECO:0007669"/>
    <property type="project" value="UniProtKB-KW"/>
</dbReference>
<name>A0A951UKM0_9CYAN</name>
<evidence type="ECO:0000313" key="6">
    <source>
        <dbReference type="EMBL" id="MBW4657726.1"/>
    </source>
</evidence>